<protein>
    <recommendedName>
        <fullName evidence="8">LrgB family protein</fullName>
    </recommendedName>
</protein>
<dbReference type="InterPro" id="IPR007300">
    <property type="entry name" value="CidB/LrgB"/>
</dbReference>
<keyword evidence="4 5" id="KW-0472">Membrane</keyword>
<evidence type="ECO:0008006" key="8">
    <source>
        <dbReference type="Google" id="ProtNLM"/>
    </source>
</evidence>
<organism evidence="6 7">
    <name type="scientific">Marinibactrum halimedae</name>
    <dbReference type="NCBI Taxonomy" id="1444977"/>
    <lineage>
        <taxon>Bacteria</taxon>
        <taxon>Pseudomonadati</taxon>
        <taxon>Pseudomonadota</taxon>
        <taxon>Gammaproteobacteria</taxon>
        <taxon>Cellvibrionales</taxon>
        <taxon>Cellvibrionaceae</taxon>
        <taxon>Marinibactrum</taxon>
    </lineage>
</organism>
<evidence type="ECO:0000256" key="2">
    <source>
        <dbReference type="ARBA" id="ARBA00022692"/>
    </source>
</evidence>
<dbReference type="AlphaFoldDB" id="A0AA37WPD3"/>
<dbReference type="EMBL" id="BSPD01000065">
    <property type="protein sequence ID" value="GLS27126.1"/>
    <property type="molecule type" value="Genomic_DNA"/>
</dbReference>
<keyword evidence="7" id="KW-1185">Reference proteome</keyword>
<evidence type="ECO:0000256" key="5">
    <source>
        <dbReference type="SAM" id="Phobius"/>
    </source>
</evidence>
<feature type="transmembrane region" description="Helical" evidence="5">
    <location>
        <begin position="37"/>
        <end position="59"/>
    </location>
</feature>
<evidence type="ECO:0000313" key="6">
    <source>
        <dbReference type="EMBL" id="GLS27126.1"/>
    </source>
</evidence>
<evidence type="ECO:0000256" key="1">
    <source>
        <dbReference type="ARBA" id="ARBA00004141"/>
    </source>
</evidence>
<evidence type="ECO:0000256" key="3">
    <source>
        <dbReference type="ARBA" id="ARBA00022989"/>
    </source>
</evidence>
<keyword evidence="3 5" id="KW-1133">Transmembrane helix</keyword>
<dbReference type="GO" id="GO:0016020">
    <property type="term" value="C:membrane"/>
    <property type="evidence" value="ECO:0007669"/>
    <property type="project" value="UniProtKB-SubCell"/>
</dbReference>
<evidence type="ECO:0000313" key="7">
    <source>
        <dbReference type="Proteomes" id="UP001156870"/>
    </source>
</evidence>
<dbReference type="PANTHER" id="PTHR30249">
    <property type="entry name" value="PUTATIVE SEROTONIN TRANSPORTER"/>
    <property type="match status" value="1"/>
</dbReference>
<comment type="subcellular location">
    <subcellularLocation>
        <location evidence="1">Membrane</location>
        <topology evidence="1">Multi-pass membrane protein</topology>
    </subcellularLocation>
</comment>
<name>A0AA37WPD3_9GAMM</name>
<keyword evidence="2 5" id="KW-0812">Transmembrane</keyword>
<evidence type="ECO:0000256" key="4">
    <source>
        <dbReference type="ARBA" id="ARBA00023136"/>
    </source>
</evidence>
<feature type="transmembrane region" description="Helical" evidence="5">
    <location>
        <begin position="65"/>
        <end position="84"/>
    </location>
</feature>
<dbReference type="RefSeq" id="WP_232592842.1">
    <property type="nucleotide sequence ID" value="NZ_BSPD01000065.1"/>
</dbReference>
<sequence>MTILTTALEQPLFSLLLTLISFQIGVWSYARCHNHALAHPVLIGSLVITVVLALLPITYERYRDHNALITFFLGPVVVALGVPLAREIKKLKGITLPSLLVVIIGSLLAPILSIICAWVLGADEAVLRSLIAKSVTSPIAINITESVGGVVALTTGVTVFTGVIGALVGPAIFRLVGLQDDRLQGLILGVNAHGVGTAKAFEISATCGALSGLAMGLTGAFSAFVLPMLVRLFL</sequence>
<dbReference type="PANTHER" id="PTHR30249:SF0">
    <property type="entry name" value="PLASTIDAL GLYCOLATE_GLYCERATE TRANSLOCATOR 1, CHLOROPLASTIC"/>
    <property type="match status" value="1"/>
</dbReference>
<proteinExistence type="predicted"/>
<gene>
    <name evidence="6" type="ORF">GCM10007877_28450</name>
</gene>
<feature type="transmembrane region" description="Helical" evidence="5">
    <location>
        <begin position="209"/>
        <end position="230"/>
    </location>
</feature>
<feature type="transmembrane region" description="Helical" evidence="5">
    <location>
        <begin position="150"/>
        <end position="173"/>
    </location>
</feature>
<feature type="transmembrane region" description="Helical" evidence="5">
    <location>
        <begin position="12"/>
        <end position="30"/>
    </location>
</feature>
<feature type="transmembrane region" description="Helical" evidence="5">
    <location>
        <begin position="96"/>
        <end position="120"/>
    </location>
</feature>
<accession>A0AA37WPD3</accession>
<reference evidence="6 7" key="1">
    <citation type="journal article" date="2014" name="Int. J. Syst. Evol. Microbiol.">
        <title>Complete genome sequence of Corynebacterium casei LMG S-19264T (=DSM 44701T), isolated from a smear-ripened cheese.</title>
        <authorList>
            <consortium name="US DOE Joint Genome Institute (JGI-PGF)"/>
            <person name="Walter F."/>
            <person name="Albersmeier A."/>
            <person name="Kalinowski J."/>
            <person name="Ruckert C."/>
        </authorList>
    </citation>
    <scope>NUCLEOTIDE SEQUENCE [LARGE SCALE GENOMIC DNA]</scope>
    <source>
        <strain evidence="6 7">NBRC 110095</strain>
    </source>
</reference>
<dbReference type="Proteomes" id="UP001156870">
    <property type="component" value="Unassembled WGS sequence"/>
</dbReference>
<comment type="caution">
    <text evidence="6">The sequence shown here is derived from an EMBL/GenBank/DDBJ whole genome shotgun (WGS) entry which is preliminary data.</text>
</comment>
<dbReference type="Pfam" id="PF04172">
    <property type="entry name" value="LrgB"/>
    <property type="match status" value="1"/>
</dbReference>